<accession>A0ABT9IYR6</accession>
<organism evidence="4 5">
    <name type="scientific">Chengkuizengella axinellae</name>
    <dbReference type="NCBI Taxonomy" id="3064388"/>
    <lineage>
        <taxon>Bacteria</taxon>
        <taxon>Bacillati</taxon>
        <taxon>Bacillota</taxon>
        <taxon>Bacilli</taxon>
        <taxon>Bacillales</taxon>
        <taxon>Paenibacillaceae</taxon>
        <taxon>Chengkuizengella</taxon>
    </lineage>
</organism>
<comment type="caution">
    <text evidence="4">The sequence shown here is derived from an EMBL/GenBank/DDBJ whole genome shotgun (WGS) entry which is preliminary data.</text>
</comment>
<dbReference type="Proteomes" id="UP001231941">
    <property type="component" value="Unassembled WGS sequence"/>
</dbReference>
<evidence type="ECO:0000259" key="3">
    <source>
        <dbReference type="Pfam" id="PF13400"/>
    </source>
</evidence>
<dbReference type="Pfam" id="PF13400">
    <property type="entry name" value="Tad"/>
    <property type="match status" value="1"/>
</dbReference>
<keyword evidence="2" id="KW-1133">Transmembrane helix</keyword>
<reference evidence="4 5" key="1">
    <citation type="submission" date="2023-08" db="EMBL/GenBank/DDBJ databases">
        <authorList>
            <person name="Park J.-S."/>
        </authorList>
    </citation>
    <scope>NUCLEOTIDE SEQUENCE [LARGE SCALE GENOMIC DNA]</scope>
    <source>
        <strain evidence="4 5">2205SS18-9</strain>
    </source>
</reference>
<protein>
    <submittedName>
        <fullName evidence="4">Tad domain-containing protein</fullName>
    </submittedName>
</protein>
<dbReference type="EMBL" id="JAVAMP010000003">
    <property type="protein sequence ID" value="MDP5274492.1"/>
    <property type="molecule type" value="Genomic_DNA"/>
</dbReference>
<sequence>MFKFKRFIIDQNGNSLVLVSISMVTLLAFVGLVVDFSKIYVIKTDLQKAANAAVLSGAQELLTNESNVEGIVDTILMKHDEQDNLESLDINIEQDVTVSLNEEVPLSFAKIFGVTSIDVPVDAKAEIKPIGSITGIVPLGIDEQELEFEKEYILKVGAGSDLAGSDDSNFGNGFFGALDLGGRGASNYEENLREGYDGVVEIGDILETKTGNMAQPTLRPIEERINNCDFTLTRFSEIPRDCSRIVLVPVYRPYNQTGNQLKEVEVVGFAYFYLAYVGTVDESDDSDNSGNNGNGNGNGNGNNGNGNGNNGNGNGKAYVTGQFIAYAGTGSTNDGDDVVSFGAYGIRLTD</sequence>
<evidence type="ECO:0000313" key="4">
    <source>
        <dbReference type="EMBL" id="MDP5274492.1"/>
    </source>
</evidence>
<feature type="compositionally biased region" description="Gly residues" evidence="1">
    <location>
        <begin position="292"/>
        <end position="310"/>
    </location>
</feature>
<evidence type="ECO:0000256" key="2">
    <source>
        <dbReference type="SAM" id="Phobius"/>
    </source>
</evidence>
<evidence type="ECO:0000256" key="1">
    <source>
        <dbReference type="SAM" id="MobiDB-lite"/>
    </source>
</evidence>
<keyword evidence="2" id="KW-0472">Membrane</keyword>
<feature type="domain" description="Putative Flp pilus-assembly TadG-like N-terminal" evidence="3">
    <location>
        <begin position="13"/>
        <end position="59"/>
    </location>
</feature>
<evidence type="ECO:0000313" key="5">
    <source>
        <dbReference type="Proteomes" id="UP001231941"/>
    </source>
</evidence>
<dbReference type="InterPro" id="IPR028087">
    <property type="entry name" value="Tad_N"/>
</dbReference>
<feature type="transmembrane region" description="Helical" evidence="2">
    <location>
        <begin position="12"/>
        <end position="34"/>
    </location>
</feature>
<name>A0ABT9IYR6_9BACL</name>
<dbReference type="RefSeq" id="WP_305991799.1">
    <property type="nucleotide sequence ID" value="NZ_JAVAMP010000003.1"/>
</dbReference>
<gene>
    <name evidence="4" type="ORF">Q5Y73_10255</name>
</gene>
<keyword evidence="5" id="KW-1185">Reference proteome</keyword>
<keyword evidence="2" id="KW-0812">Transmembrane</keyword>
<proteinExistence type="predicted"/>
<feature type="region of interest" description="Disordered" evidence="1">
    <location>
        <begin position="283"/>
        <end position="310"/>
    </location>
</feature>